<protein>
    <submittedName>
        <fullName evidence="1">Uncharacterized protein</fullName>
    </submittedName>
</protein>
<reference evidence="1 2" key="1">
    <citation type="submission" date="2012-08" db="EMBL/GenBank/DDBJ databases">
        <title>Oryza genome evolution.</title>
        <authorList>
            <person name="Wing R.A."/>
        </authorList>
    </citation>
    <scope>NUCLEOTIDE SEQUENCE</scope>
</reference>
<name>A0A0D9V065_9ORYZ</name>
<dbReference type="AlphaFoldDB" id="A0A0D9V065"/>
<proteinExistence type="predicted"/>
<evidence type="ECO:0000313" key="1">
    <source>
        <dbReference type="EnsemblPlants" id="LPERR01G11910.1"/>
    </source>
</evidence>
<reference evidence="2" key="2">
    <citation type="submission" date="2013-12" db="EMBL/GenBank/DDBJ databases">
        <authorList>
            <person name="Yu Y."/>
            <person name="Lee S."/>
            <person name="de Baynast K."/>
            <person name="Wissotski M."/>
            <person name="Liu L."/>
            <person name="Talag J."/>
            <person name="Goicoechea J."/>
            <person name="Angelova A."/>
            <person name="Jetty R."/>
            <person name="Kudrna D."/>
            <person name="Golser W."/>
            <person name="Rivera L."/>
            <person name="Zhang J."/>
            <person name="Wing R."/>
        </authorList>
    </citation>
    <scope>NUCLEOTIDE SEQUENCE</scope>
</reference>
<reference evidence="1" key="3">
    <citation type="submission" date="2015-04" db="UniProtKB">
        <authorList>
            <consortium name="EnsemblPlants"/>
        </authorList>
    </citation>
    <scope>IDENTIFICATION</scope>
</reference>
<organism evidence="1 2">
    <name type="scientific">Leersia perrieri</name>
    <dbReference type="NCBI Taxonomy" id="77586"/>
    <lineage>
        <taxon>Eukaryota</taxon>
        <taxon>Viridiplantae</taxon>
        <taxon>Streptophyta</taxon>
        <taxon>Embryophyta</taxon>
        <taxon>Tracheophyta</taxon>
        <taxon>Spermatophyta</taxon>
        <taxon>Magnoliopsida</taxon>
        <taxon>Liliopsida</taxon>
        <taxon>Poales</taxon>
        <taxon>Poaceae</taxon>
        <taxon>BOP clade</taxon>
        <taxon>Oryzoideae</taxon>
        <taxon>Oryzeae</taxon>
        <taxon>Oryzinae</taxon>
        <taxon>Leersia</taxon>
    </lineage>
</organism>
<sequence>MHICTKHSWCSRRGGLAEERLALQICRRGVGRTTKRLTSKATDQTIICVLPSSYANGLRRYWYKRFLKRTRACGT</sequence>
<dbReference type="EnsemblPlants" id="LPERR01G11910.1">
    <property type="protein sequence ID" value="LPERR01G11910.1"/>
    <property type="gene ID" value="LPERR01G11910"/>
</dbReference>
<evidence type="ECO:0000313" key="2">
    <source>
        <dbReference type="Proteomes" id="UP000032180"/>
    </source>
</evidence>
<dbReference type="Proteomes" id="UP000032180">
    <property type="component" value="Chromosome 1"/>
</dbReference>
<dbReference type="HOGENOM" id="CLU_2674647_0_0_1"/>
<keyword evidence="2" id="KW-1185">Reference proteome</keyword>
<dbReference type="Gramene" id="LPERR01G11910.1">
    <property type="protein sequence ID" value="LPERR01G11910.1"/>
    <property type="gene ID" value="LPERR01G11910"/>
</dbReference>
<accession>A0A0D9V065</accession>